<dbReference type="PRINTS" id="PR00039">
    <property type="entry name" value="HTHLYSR"/>
</dbReference>
<dbReference type="AlphaFoldDB" id="A0A6N7Z383"/>
<dbReference type="CDD" id="cd08436">
    <property type="entry name" value="PBP2_LTTR_like_3"/>
    <property type="match status" value="1"/>
</dbReference>
<comment type="similarity">
    <text evidence="1">Belongs to the LysR transcriptional regulatory family.</text>
</comment>
<dbReference type="InterPro" id="IPR050950">
    <property type="entry name" value="HTH-type_LysR_regulators"/>
</dbReference>
<reference evidence="6 7" key="1">
    <citation type="submission" date="2019-11" db="EMBL/GenBank/DDBJ databases">
        <title>Draft genome of Amycolatopsis RM579.</title>
        <authorList>
            <person name="Duangmal K."/>
            <person name="Mingma R."/>
        </authorList>
    </citation>
    <scope>NUCLEOTIDE SEQUENCE [LARGE SCALE GENOMIC DNA]</scope>
    <source>
        <strain evidence="6 7">RM579</strain>
    </source>
</reference>
<sequence>MELRHLEYFLAVAETGSFTHAAKRLHVVQSGVSATVKALERELGSALFTRSPQEITLTAAGRALLPRARETLDAARAAKDAVYQTQGALRGTVTVGTLTSIDFVNLPELLAALRAEHPGVTVRLRAAMAGSAGLAEQLREGRLDVAFLSFPGPTPADLDIRVLETAPMVLYVPSEHPLAGAGEVTMAQLAQFPFVDTPPGFATRTMLDQAFAAAGVDREVTVEIADVGTAVSFIRAGLGIGFLGDFLVQDRTGLVTVPVADHQPQWQLAVATATTRRPSAATEAFLKLLAERHPAPHRHGR</sequence>
<evidence type="ECO:0000313" key="7">
    <source>
        <dbReference type="Proteomes" id="UP000440096"/>
    </source>
</evidence>
<dbReference type="GO" id="GO:0003677">
    <property type="term" value="F:DNA binding"/>
    <property type="evidence" value="ECO:0007669"/>
    <property type="project" value="UniProtKB-KW"/>
</dbReference>
<feature type="domain" description="HTH lysR-type" evidence="5">
    <location>
        <begin position="1"/>
        <end position="58"/>
    </location>
</feature>
<dbReference type="PANTHER" id="PTHR30419:SF31">
    <property type="entry name" value="BLR3139 PROTEIN"/>
    <property type="match status" value="1"/>
</dbReference>
<dbReference type="Pfam" id="PF00126">
    <property type="entry name" value="HTH_1"/>
    <property type="match status" value="1"/>
</dbReference>
<dbReference type="GO" id="GO:0003700">
    <property type="term" value="F:DNA-binding transcription factor activity"/>
    <property type="evidence" value="ECO:0007669"/>
    <property type="project" value="InterPro"/>
</dbReference>
<keyword evidence="2" id="KW-0805">Transcription regulation</keyword>
<dbReference type="InterPro" id="IPR036390">
    <property type="entry name" value="WH_DNA-bd_sf"/>
</dbReference>
<protein>
    <submittedName>
        <fullName evidence="6">LysR family transcriptional regulator</fullName>
    </submittedName>
</protein>
<dbReference type="PROSITE" id="PS50931">
    <property type="entry name" value="HTH_LYSR"/>
    <property type="match status" value="1"/>
</dbReference>
<name>A0A6N7Z383_9PSEU</name>
<evidence type="ECO:0000256" key="4">
    <source>
        <dbReference type="ARBA" id="ARBA00023163"/>
    </source>
</evidence>
<gene>
    <name evidence="6" type="ORF">GKO32_10720</name>
</gene>
<dbReference type="PANTHER" id="PTHR30419">
    <property type="entry name" value="HTH-TYPE TRANSCRIPTIONAL REGULATOR YBHD"/>
    <property type="match status" value="1"/>
</dbReference>
<dbReference type="Gene3D" id="1.10.10.10">
    <property type="entry name" value="Winged helix-like DNA-binding domain superfamily/Winged helix DNA-binding domain"/>
    <property type="match status" value="1"/>
</dbReference>
<dbReference type="GO" id="GO:0005829">
    <property type="term" value="C:cytosol"/>
    <property type="evidence" value="ECO:0007669"/>
    <property type="project" value="TreeGrafter"/>
</dbReference>
<dbReference type="Proteomes" id="UP000440096">
    <property type="component" value="Unassembled WGS sequence"/>
</dbReference>
<keyword evidence="3" id="KW-0238">DNA-binding</keyword>
<dbReference type="EMBL" id="WMBA01000012">
    <property type="protein sequence ID" value="MTD54444.1"/>
    <property type="molecule type" value="Genomic_DNA"/>
</dbReference>
<proteinExistence type="inferred from homology"/>
<accession>A0A6N7Z383</accession>
<dbReference type="InterPro" id="IPR036388">
    <property type="entry name" value="WH-like_DNA-bd_sf"/>
</dbReference>
<dbReference type="FunFam" id="1.10.10.10:FF:000001">
    <property type="entry name" value="LysR family transcriptional regulator"/>
    <property type="match status" value="1"/>
</dbReference>
<evidence type="ECO:0000256" key="1">
    <source>
        <dbReference type="ARBA" id="ARBA00009437"/>
    </source>
</evidence>
<keyword evidence="7" id="KW-1185">Reference proteome</keyword>
<evidence type="ECO:0000259" key="5">
    <source>
        <dbReference type="PROSITE" id="PS50931"/>
    </source>
</evidence>
<evidence type="ECO:0000256" key="2">
    <source>
        <dbReference type="ARBA" id="ARBA00023015"/>
    </source>
</evidence>
<dbReference type="InterPro" id="IPR005119">
    <property type="entry name" value="LysR_subst-bd"/>
</dbReference>
<dbReference type="RefSeq" id="WP_312867786.1">
    <property type="nucleotide sequence ID" value="NZ_WMBA01000012.1"/>
</dbReference>
<organism evidence="6 7">
    <name type="scientific">Amycolatopsis pithecellobii</name>
    <dbReference type="NCBI Taxonomy" id="664692"/>
    <lineage>
        <taxon>Bacteria</taxon>
        <taxon>Bacillati</taxon>
        <taxon>Actinomycetota</taxon>
        <taxon>Actinomycetes</taxon>
        <taxon>Pseudonocardiales</taxon>
        <taxon>Pseudonocardiaceae</taxon>
        <taxon>Amycolatopsis</taxon>
    </lineage>
</organism>
<dbReference type="SUPFAM" id="SSF46785">
    <property type="entry name" value="Winged helix' DNA-binding domain"/>
    <property type="match status" value="1"/>
</dbReference>
<evidence type="ECO:0000256" key="3">
    <source>
        <dbReference type="ARBA" id="ARBA00023125"/>
    </source>
</evidence>
<dbReference type="SUPFAM" id="SSF53850">
    <property type="entry name" value="Periplasmic binding protein-like II"/>
    <property type="match status" value="1"/>
</dbReference>
<comment type="caution">
    <text evidence="6">The sequence shown here is derived from an EMBL/GenBank/DDBJ whole genome shotgun (WGS) entry which is preliminary data.</text>
</comment>
<dbReference type="InterPro" id="IPR000847">
    <property type="entry name" value="LysR_HTH_N"/>
</dbReference>
<dbReference type="Pfam" id="PF03466">
    <property type="entry name" value="LysR_substrate"/>
    <property type="match status" value="1"/>
</dbReference>
<keyword evidence="4" id="KW-0804">Transcription</keyword>
<dbReference type="Gene3D" id="3.40.190.290">
    <property type="match status" value="1"/>
</dbReference>
<evidence type="ECO:0000313" key="6">
    <source>
        <dbReference type="EMBL" id="MTD54444.1"/>
    </source>
</evidence>